<keyword evidence="4" id="KW-1185">Reference proteome</keyword>
<feature type="signal peptide" evidence="2">
    <location>
        <begin position="1"/>
        <end position="22"/>
    </location>
</feature>
<feature type="chain" id="PRO_5026823005" description="Lipoprotein" evidence="2">
    <location>
        <begin position="23"/>
        <end position="256"/>
    </location>
</feature>
<feature type="compositionally biased region" description="Low complexity" evidence="1">
    <location>
        <begin position="240"/>
        <end position="250"/>
    </location>
</feature>
<dbReference type="EMBL" id="WFLM01000006">
    <property type="protein sequence ID" value="KAB8036531.1"/>
    <property type="molecule type" value="Genomic_DNA"/>
</dbReference>
<feature type="compositionally biased region" description="Basic and acidic residues" evidence="1">
    <location>
        <begin position="191"/>
        <end position="201"/>
    </location>
</feature>
<gene>
    <name evidence="3" type="ORF">GCL60_15515</name>
</gene>
<evidence type="ECO:0000313" key="4">
    <source>
        <dbReference type="Proteomes" id="UP000437748"/>
    </source>
</evidence>
<dbReference type="AlphaFoldDB" id="A0A6N6VR18"/>
<reference evidence="3 4" key="1">
    <citation type="submission" date="2019-10" db="EMBL/GenBank/DDBJ databases">
        <title>New species of Slilvanegrellaceae.</title>
        <authorList>
            <person name="Pitt A."/>
            <person name="Hahn M.W."/>
        </authorList>
    </citation>
    <scope>NUCLEOTIDE SEQUENCE [LARGE SCALE GENOMIC DNA]</scope>
    <source>
        <strain evidence="3 4">SP-Ram-0.45-NSY-1</strain>
    </source>
</reference>
<organism evidence="3 4">
    <name type="scientific">Silvanigrella paludirubra</name>
    <dbReference type="NCBI Taxonomy" id="2499159"/>
    <lineage>
        <taxon>Bacteria</taxon>
        <taxon>Pseudomonadati</taxon>
        <taxon>Bdellovibrionota</taxon>
        <taxon>Oligoflexia</taxon>
        <taxon>Silvanigrellales</taxon>
        <taxon>Silvanigrellaceae</taxon>
        <taxon>Silvanigrella</taxon>
    </lineage>
</organism>
<name>A0A6N6VR18_9BACT</name>
<keyword evidence="2" id="KW-0732">Signal</keyword>
<dbReference type="Proteomes" id="UP000437748">
    <property type="component" value="Unassembled WGS sequence"/>
</dbReference>
<feature type="compositionally biased region" description="Polar residues" evidence="1">
    <location>
        <begin position="214"/>
        <end position="223"/>
    </location>
</feature>
<evidence type="ECO:0000256" key="1">
    <source>
        <dbReference type="SAM" id="MobiDB-lite"/>
    </source>
</evidence>
<protein>
    <recommendedName>
        <fullName evidence="5">Lipoprotein</fullName>
    </recommendedName>
</protein>
<dbReference type="PROSITE" id="PS51257">
    <property type="entry name" value="PROKAR_LIPOPROTEIN"/>
    <property type="match status" value="1"/>
</dbReference>
<dbReference type="OrthoDB" id="9840584at2"/>
<proteinExistence type="predicted"/>
<evidence type="ECO:0000313" key="3">
    <source>
        <dbReference type="EMBL" id="KAB8036531.1"/>
    </source>
</evidence>
<comment type="caution">
    <text evidence="3">The sequence shown here is derived from an EMBL/GenBank/DDBJ whole genome shotgun (WGS) entry which is preliminary data.</text>
</comment>
<evidence type="ECO:0008006" key="5">
    <source>
        <dbReference type="Google" id="ProtNLM"/>
    </source>
</evidence>
<sequence length="256" mass="26759">MIKFIPILTLAALLTTSCFENSTPTNQQVLSAASCPVAAVSVFKVSFNESQGKYLIFHGSSSDPKSLPNPLTVENLQMAQIQAPQGSTGEIAKLNFNKSDGKCNPVLEMTQGYKIELAAASGNSANSNGGATNNGSSQGSSWAPFLMGALVGNAVSNAMQPRYAPPAYYLPPPAASAGQGGLVTGGVSGKTPDEMNKKYESQYKQPPKKGFFSKSGNSTTTADSETKPKKKGFFSGGSENGSSTKKSGSFFKKKKK</sequence>
<evidence type="ECO:0000256" key="2">
    <source>
        <dbReference type="SAM" id="SignalP"/>
    </source>
</evidence>
<dbReference type="RefSeq" id="WP_153421658.1">
    <property type="nucleotide sequence ID" value="NZ_WFLM01000006.1"/>
</dbReference>
<feature type="region of interest" description="Disordered" evidence="1">
    <location>
        <begin position="181"/>
        <end position="256"/>
    </location>
</feature>
<accession>A0A6N6VR18</accession>